<comment type="caution">
    <text evidence="2">The sequence shown here is derived from an EMBL/GenBank/DDBJ whole genome shotgun (WGS) entry which is preliminary data.</text>
</comment>
<dbReference type="Proteomes" id="UP000632774">
    <property type="component" value="Unassembled WGS sequence"/>
</dbReference>
<proteinExistence type="predicted"/>
<evidence type="ECO:0000313" key="2">
    <source>
        <dbReference type="EMBL" id="MBE9666662.1"/>
    </source>
</evidence>
<sequence>MKAKFLAVIATFFLLTSVVAPKAKAETITVTEAQIISVMTFWDYAGPHDYYFNPYGSYSQTADVTDGFYYTVTIVVGSNYGSFIDYGHYHHYWTYNYQNNSESADFDTDHNSSTYGQCTFNYGVTIGSGYNTVFDYYN</sequence>
<dbReference type="EMBL" id="JADFFM010000001">
    <property type="protein sequence ID" value="MBE9666662.1"/>
    <property type="molecule type" value="Genomic_DNA"/>
</dbReference>
<protein>
    <submittedName>
        <fullName evidence="2">Uncharacterized protein</fullName>
    </submittedName>
</protein>
<feature type="signal peptide" evidence="1">
    <location>
        <begin position="1"/>
        <end position="25"/>
    </location>
</feature>
<evidence type="ECO:0000313" key="3">
    <source>
        <dbReference type="Proteomes" id="UP000632774"/>
    </source>
</evidence>
<name>A0ABR9XH08_9SPHI</name>
<evidence type="ECO:0000256" key="1">
    <source>
        <dbReference type="SAM" id="SignalP"/>
    </source>
</evidence>
<dbReference type="RefSeq" id="WP_194106005.1">
    <property type="nucleotide sequence ID" value="NZ_JADFFM010000001.1"/>
</dbReference>
<reference evidence="2 3" key="1">
    <citation type="submission" date="2020-10" db="EMBL/GenBank/DDBJ databases">
        <title>Mucilaginibacter mali sp. nov., isolated from rhizosphere soil of apple orchard.</title>
        <authorList>
            <person name="Lee J.-S."/>
            <person name="Kim H.S."/>
            <person name="Kim J.-S."/>
        </authorList>
    </citation>
    <scope>NUCLEOTIDE SEQUENCE [LARGE SCALE GENOMIC DNA]</scope>
    <source>
        <strain evidence="2 3">KCTC 23157</strain>
    </source>
</reference>
<keyword evidence="3" id="KW-1185">Reference proteome</keyword>
<accession>A0ABR9XH08</accession>
<keyword evidence="1" id="KW-0732">Signal</keyword>
<organism evidence="2 3">
    <name type="scientific">Mucilaginibacter boryungensis</name>
    <dbReference type="NCBI Taxonomy" id="768480"/>
    <lineage>
        <taxon>Bacteria</taxon>
        <taxon>Pseudomonadati</taxon>
        <taxon>Bacteroidota</taxon>
        <taxon>Sphingobacteriia</taxon>
        <taxon>Sphingobacteriales</taxon>
        <taxon>Sphingobacteriaceae</taxon>
        <taxon>Mucilaginibacter</taxon>
    </lineage>
</organism>
<feature type="chain" id="PRO_5045322120" evidence="1">
    <location>
        <begin position="26"/>
        <end position="138"/>
    </location>
</feature>
<gene>
    <name evidence="2" type="ORF">IRJ18_09840</name>
</gene>